<dbReference type="GeneID" id="101829733"/>
<dbReference type="AlphaFoldDB" id="A0A1U8CCQ7"/>
<protein>
    <submittedName>
        <fullName evidence="5">Transmembrane protein PVRIG</fullName>
    </submittedName>
</protein>
<reference evidence="5" key="1">
    <citation type="submission" date="2025-08" db="UniProtKB">
        <authorList>
            <consortium name="RefSeq"/>
        </authorList>
    </citation>
    <scope>IDENTIFICATION</scope>
    <source>
        <tissue evidence="5">Liver</tissue>
    </source>
</reference>
<feature type="signal peptide" evidence="2">
    <location>
        <begin position="1"/>
        <end position="21"/>
    </location>
</feature>
<dbReference type="InterPro" id="IPR034452">
    <property type="entry name" value="TM_PVRIG"/>
</dbReference>
<dbReference type="RefSeq" id="XP_012976230.1">
    <property type="nucleotide sequence ID" value="XM_013120776.3"/>
</dbReference>
<organism evidence="4 5">
    <name type="scientific">Mesocricetus auratus</name>
    <name type="common">Golden hamster</name>
    <dbReference type="NCBI Taxonomy" id="10036"/>
    <lineage>
        <taxon>Eukaryota</taxon>
        <taxon>Metazoa</taxon>
        <taxon>Chordata</taxon>
        <taxon>Craniata</taxon>
        <taxon>Vertebrata</taxon>
        <taxon>Euteleostomi</taxon>
        <taxon>Mammalia</taxon>
        <taxon>Eutheria</taxon>
        <taxon>Euarchontoglires</taxon>
        <taxon>Glires</taxon>
        <taxon>Rodentia</taxon>
        <taxon>Myomorpha</taxon>
        <taxon>Muroidea</taxon>
        <taxon>Cricetidae</taxon>
        <taxon>Cricetinae</taxon>
        <taxon>Mesocricetus</taxon>
    </lineage>
</organism>
<accession>A0A1U8CCQ7</accession>
<evidence type="ECO:0000256" key="1">
    <source>
        <dbReference type="SAM" id="Phobius"/>
    </source>
</evidence>
<evidence type="ECO:0000313" key="5">
    <source>
        <dbReference type="RefSeq" id="XP_012976230.1"/>
    </source>
</evidence>
<feature type="domain" description="Transmembrane protein PVRIG immunoglobulin-like" evidence="3">
    <location>
        <begin position="23"/>
        <end position="138"/>
    </location>
</feature>
<keyword evidence="2" id="KW-0732">Signal</keyword>
<proteinExistence type="predicted"/>
<evidence type="ECO:0000313" key="4">
    <source>
        <dbReference type="Proteomes" id="UP000886700"/>
    </source>
</evidence>
<dbReference type="STRING" id="10036.ENSMAUP00000022955"/>
<feature type="chain" id="PRO_5010545590" evidence="2">
    <location>
        <begin position="22"/>
        <end position="279"/>
    </location>
</feature>
<keyword evidence="1" id="KW-1133">Transmembrane helix</keyword>
<dbReference type="GO" id="GO:0005886">
    <property type="term" value="C:plasma membrane"/>
    <property type="evidence" value="ECO:0007669"/>
    <property type="project" value="TreeGrafter"/>
</dbReference>
<dbReference type="Pfam" id="PF25456">
    <property type="entry name" value="Ig_PVRIG"/>
    <property type="match status" value="1"/>
</dbReference>
<name>A0A1U8CCQ7_MESAU</name>
<dbReference type="OrthoDB" id="9666214at2759"/>
<keyword evidence="4" id="KW-1185">Reference proteome</keyword>
<gene>
    <name evidence="5" type="primary">Pvrig</name>
</gene>
<dbReference type="GO" id="GO:0038023">
    <property type="term" value="F:signaling receptor activity"/>
    <property type="evidence" value="ECO:0007669"/>
    <property type="project" value="InterPro"/>
</dbReference>
<evidence type="ECO:0000256" key="2">
    <source>
        <dbReference type="SAM" id="SignalP"/>
    </source>
</evidence>
<keyword evidence="1" id="KW-0472">Membrane</keyword>
<dbReference type="CTD" id="79037"/>
<dbReference type="PANTHER" id="PTHR39220:SF1">
    <property type="entry name" value="TRANSMEMBRANE PROTEIN PVRIG"/>
    <property type="match status" value="1"/>
</dbReference>
<sequence>MARAQALVLFSSLLTLCVSEGSPKVWVQVQMEATKLLSLSLSIRCGVLGTDLISLVTVSWEGSVEAQRTKLAVLHPELGTQQWIPGSQARWETSNSVSLTLTLEQSKARNSLTNTTFCCEFVTFPHGSRVACGDLHSSDPGLSASALQGDLARILGTSGFLLLGIILMLYLLWHQKRWCHPPPAPRHRGRLSVPAWPLHMAASSPPRMDCMLWQGRDFPTRFPTSSLPQTVWSMVAWKDAREFNDRHPRFSPAVWDIPLLASSSWTPGLFRNLVLFLGL</sequence>
<dbReference type="Proteomes" id="UP000886700">
    <property type="component" value="Unplaced"/>
</dbReference>
<dbReference type="eggNOG" id="KOG4433">
    <property type="taxonomic scope" value="Eukaryota"/>
</dbReference>
<keyword evidence="1 5" id="KW-0812">Transmembrane</keyword>
<feature type="transmembrane region" description="Helical" evidence="1">
    <location>
        <begin position="151"/>
        <end position="173"/>
    </location>
</feature>
<dbReference type="KEGG" id="maua:101829733"/>
<dbReference type="InterPro" id="IPR057367">
    <property type="entry name" value="Ig_PVRIG"/>
</dbReference>
<dbReference type="PANTHER" id="PTHR39220">
    <property type="entry name" value="TRANSMEMBRANE PROTEIN PVRIG"/>
    <property type="match status" value="1"/>
</dbReference>
<evidence type="ECO:0000259" key="3">
    <source>
        <dbReference type="Pfam" id="PF25456"/>
    </source>
</evidence>
<dbReference type="GO" id="GO:0050860">
    <property type="term" value="P:negative regulation of T cell receptor signaling pathway"/>
    <property type="evidence" value="ECO:0007669"/>
    <property type="project" value="InterPro"/>
</dbReference>